<dbReference type="InterPro" id="IPR001374">
    <property type="entry name" value="R3H_dom"/>
</dbReference>
<proteinExistence type="predicted"/>
<dbReference type="InterPro" id="IPR015946">
    <property type="entry name" value="KH_dom-like_a/b"/>
</dbReference>
<dbReference type="InterPro" id="IPR034079">
    <property type="entry name" value="R3H_KhpB"/>
</dbReference>
<reference evidence="2 3" key="1">
    <citation type="journal article" date="2015" name="Nature">
        <title>rRNA introns, odd ribosomes, and small enigmatic genomes across a large radiation of phyla.</title>
        <authorList>
            <person name="Brown C.T."/>
            <person name="Hug L.A."/>
            <person name="Thomas B.C."/>
            <person name="Sharon I."/>
            <person name="Castelle C.J."/>
            <person name="Singh A."/>
            <person name="Wilkins M.J."/>
            <person name="Williams K.H."/>
            <person name="Banfield J.F."/>
        </authorList>
    </citation>
    <scope>NUCLEOTIDE SEQUENCE [LARGE SCALE GENOMIC DNA]</scope>
</reference>
<accession>A0A0G1XVB9</accession>
<gene>
    <name evidence="2" type="ORF">UY32_C0030G0005</name>
</gene>
<dbReference type="Gene3D" id="3.30.1370.50">
    <property type="entry name" value="R3H-like domain"/>
    <property type="match status" value="1"/>
</dbReference>
<evidence type="ECO:0000259" key="1">
    <source>
        <dbReference type="PROSITE" id="PS51061"/>
    </source>
</evidence>
<name>A0A0G1XVB9_9BACT</name>
<dbReference type="SUPFAM" id="SSF82708">
    <property type="entry name" value="R3H domain"/>
    <property type="match status" value="1"/>
</dbReference>
<dbReference type="SMART" id="SM00393">
    <property type="entry name" value="R3H"/>
    <property type="match status" value="1"/>
</dbReference>
<dbReference type="InterPro" id="IPR036867">
    <property type="entry name" value="R3H_dom_sf"/>
</dbReference>
<dbReference type="PROSITE" id="PS51061">
    <property type="entry name" value="R3H"/>
    <property type="match status" value="1"/>
</dbReference>
<dbReference type="PANTHER" id="PTHR35800:SF1">
    <property type="entry name" value="RNA-BINDING PROTEIN KHPB"/>
    <property type="match status" value="1"/>
</dbReference>
<dbReference type="EMBL" id="LCPO01000030">
    <property type="protein sequence ID" value="KKU98250.1"/>
    <property type="molecule type" value="Genomic_DNA"/>
</dbReference>
<dbReference type="AlphaFoldDB" id="A0A0G1XVB9"/>
<evidence type="ECO:0000313" key="3">
    <source>
        <dbReference type="Proteomes" id="UP000034600"/>
    </source>
</evidence>
<protein>
    <submittedName>
        <fullName evidence="2">Protein jag</fullName>
    </submittedName>
</protein>
<organism evidence="2 3">
    <name type="scientific">Candidatus Jorgensenbacteria bacterium GW2011_GWC1_48_8</name>
    <dbReference type="NCBI Taxonomy" id="1618666"/>
    <lineage>
        <taxon>Bacteria</taxon>
        <taxon>Candidatus Joergenseniibacteriota</taxon>
    </lineage>
</organism>
<dbReference type="CDD" id="cd02644">
    <property type="entry name" value="R3H_jag"/>
    <property type="match status" value="1"/>
</dbReference>
<feature type="domain" description="R3H" evidence="1">
    <location>
        <begin position="79"/>
        <end position="144"/>
    </location>
</feature>
<dbReference type="GO" id="GO:0003723">
    <property type="term" value="F:RNA binding"/>
    <property type="evidence" value="ECO:0007669"/>
    <property type="project" value="InterPro"/>
</dbReference>
<dbReference type="Proteomes" id="UP000034600">
    <property type="component" value="Unassembled WGS sequence"/>
</dbReference>
<dbReference type="Gene3D" id="3.30.300.20">
    <property type="match status" value="1"/>
</dbReference>
<dbReference type="PANTHER" id="PTHR35800">
    <property type="entry name" value="PROTEIN JAG"/>
    <property type="match status" value="1"/>
</dbReference>
<sequence>MQELHKEMEELIRLMGFESEQVSVHIDEPHRKITLFIDDDAVRGERTPHVLSAFHHLVNQILRKRGGEHHIIDLNYYRRERERLITELTRTAARKAAISKEAVELPPMNAYERRIVHMEIATHPELRTESEGLGKDRRVIIKCL</sequence>
<comment type="caution">
    <text evidence="2">The sequence shown here is derived from an EMBL/GenBank/DDBJ whole genome shotgun (WGS) entry which is preliminary data.</text>
</comment>
<dbReference type="InterPro" id="IPR039247">
    <property type="entry name" value="KhpB"/>
</dbReference>
<dbReference type="Pfam" id="PF01424">
    <property type="entry name" value="R3H"/>
    <property type="match status" value="1"/>
</dbReference>
<evidence type="ECO:0000313" key="2">
    <source>
        <dbReference type="EMBL" id="KKU98250.1"/>
    </source>
</evidence>